<gene>
    <name evidence="2" type="ORF">METZ01_LOCUS139153</name>
</gene>
<accession>A0A381ZAS7</accession>
<sequence>MYKFVWLYLSSFGIMFAVCSWCQESGLLSKDIGSLKGFIALLSGTVLYYFVGKRM</sequence>
<dbReference type="EMBL" id="UINC01020585">
    <property type="protein sequence ID" value="SVA86299.1"/>
    <property type="molecule type" value="Genomic_DNA"/>
</dbReference>
<name>A0A381ZAS7_9ZZZZ</name>
<keyword evidence="1" id="KW-0812">Transmembrane</keyword>
<dbReference type="AlphaFoldDB" id="A0A381ZAS7"/>
<reference evidence="2" key="1">
    <citation type="submission" date="2018-05" db="EMBL/GenBank/DDBJ databases">
        <authorList>
            <person name="Lanie J.A."/>
            <person name="Ng W.-L."/>
            <person name="Kazmierczak K.M."/>
            <person name="Andrzejewski T.M."/>
            <person name="Davidsen T.M."/>
            <person name="Wayne K.J."/>
            <person name="Tettelin H."/>
            <person name="Glass J.I."/>
            <person name="Rusch D."/>
            <person name="Podicherti R."/>
            <person name="Tsui H.-C.T."/>
            <person name="Winkler M.E."/>
        </authorList>
    </citation>
    <scope>NUCLEOTIDE SEQUENCE</scope>
</reference>
<proteinExistence type="predicted"/>
<feature type="transmembrane region" description="Helical" evidence="1">
    <location>
        <begin position="32"/>
        <end position="51"/>
    </location>
</feature>
<organism evidence="2">
    <name type="scientific">marine metagenome</name>
    <dbReference type="NCBI Taxonomy" id="408172"/>
    <lineage>
        <taxon>unclassified sequences</taxon>
        <taxon>metagenomes</taxon>
        <taxon>ecological metagenomes</taxon>
    </lineage>
</organism>
<keyword evidence="1" id="KW-1133">Transmembrane helix</keyword>
<evidence type="ECO:0000256" key="1">
    <source>
        <dbReference type="SAM" id="Phobius"/>
    </source>
</evidence>
<protein>
    <submittedName>
        <fullName evidence="2">Uncharacterized protein</fullName>
    </submittedName>
</protein>
<evidence type="ECO:0000313" key="2">
    <source>
        <dbReference type="EMBL" id="SVA86299.1"/>
    </source>
</evidence>
<keyword evidence="1" id="KW-0472">Membrane</keyword>